<protein>
    <submittedName>
        <fullName evidence="1">AlNc14C175G8111 protein</fullName>
    </submittedName>
</protein>
<gene>
    <name evidence="1" type="primary">AlNc14C175G8111</name>
    <name evidence="1" type="ORF">ALNC14_091380</name>
</gene>
<dbReference type="EMBL" id="FR824220">
    <property type="protein sequence ID" value="CCA22995.1"/>
    <property type="molecule type" value="Genomic_DNA"/>
</dbReference>
<reference evidence="1" key="1">
    <citation type="journal article" date="2011" name="PLoS Biol.">
        <title>Gene gain and loss during evolution of obligate parasitism in the white rust pathogen of Arabidopsis thaliana.</title>
        <authorList>
            <person name="Kemen E."/>
            <person name="Gardiner A."/>
            <person name="Schultz-Larsen T."/>
            <person name="Kemen A.C."/>
            <person name="Balmuth A.L."/>
            <person name="Robert-Seilaniantz A."/>
            <person name="Bailey K."/>
            <person name="Holub E."/>
            <person name="Studholme D.J."/>
            <person name="Maclean D."/>
            <person name="Jones J.D."/>
        </authorList>
    </citation>
    <scope>NUCLEOTIDE SEQUENCE</scope>
</reference>
<evidence type="ECO:0000313" key="1">
    <source>
        <dbReference type="EMBL" id="CCA22995.1"/>
    </source>
</evidence>
<organism evidence="1">
    <name type="scientific">Albugo laibachii Nc14</name>
    <dbReference type="NCBI Taxonomy" id="890382"/>
    <lineage>
        <taxon>Eukaryota</taxon>
        <taxon>Sar</taxon>
        <taxon>Stramenopiles</taxon>
        <taxon>Oomycota</taxon>
        <taxon>Peronosporomycetes</taxon>
        <taxon>Albuginales</taxon>
        <taxon>Albuginaceae</taxon>
        <taxon>Albugo</taxon>
    </lineage>
</organism>
<reference evidence="1" key="2">
    <citation type="submission" date="2011-02" db="EMBL/GenBank/DDBJ databases">
        <authorList>
            <person name="MacLean D."/>
        </authorList>
    </citation>
    <scope>NUCLEOTIDE SEQUENCE</scope>
</reference>
<dbReference type="AlphaFoldDB" id="F0WNV2"/>
<proteinExistence type="predicted"/>
<dbReference type="HOGENOM" id="CLU_072457_0_0_1"/>
<sequence length="342" mass="38343">MCKSLLRIDFRKEGKVNYVDLLTYMYIVSFEETVRISHVRPNYPTSGADKARGSLAPACSSRLTNSEYILNSLLLLPTSAQNIRGVVNAVCELDPKNYGEAMMSQRKHKWMTAVSEELKALKETEYEKVGYILNQEVSIDLLLKDYEWETANEVRAPIVEEFNDCNSKEPKYLPSTAAANCNGSVMEFQSLGESTNEQAYYGRLEDGEAYLERLVMPRLKAVSNSNFAANKWLCEFVVAQEETGVSLSTMEAEFIAASKAGRELSGLRELFQELSVKIAEPMKMKKMKVDNEAAIKQLECEKNHAYYGRGGVLESVSFSGDLMTRFVCHRSCAPALSRFAGA</sequence>
<accession>F0WNV2</accession>
<name>F0WNV2_9STRA</name>